<organism evidence="3 4">
    <name type="scientific">Cannabis sativa</name>
    <name type="common">Hemp</name>
    <name type="synonym">Marijuana</name>
    <dbReference type="NCBI Taxonomy" id="3483"/>
    <lineage>
        <taxon>Eukaryota</taxon>
        <taxon>Viridiplantae</taxon>
        <taxon>Streptophyta</taxon>
        <taxon>Embryophyta</taxon>
        <taxon>Tracheophyta</taxon>
        <taxon>Spermatophyta</taxon>
        <taxon>Magnoliopsida</taxon>
        <taxon>eudicotyledons</taxon>
        <taxon>Gunneridae</taxon>
        <taxon>Pentapetalae</taxon>
        <taxon>rosids</taxon>
        <taxon>fabids</taxon>
        <taxon>Rosales</taxon>
        <taxon>Cannabaceae</taxon>
        <taxon>Cannabis</taxon>
    </lineage>
</organism>
<dbReference type="EnsemblPlants" id="novel_model_6880_5bd9a17a">
    <property type="protein sequence ID" value="cds.novel_model_6880_5bd9a17a"/>
    <property type="gene ID" value="novel_gene_3633_5bd9a17a"/>
</dbReference>
<dbReference type="PANTHER" id="PTHR22426">
    <property type="entry name" value="ARGININE_SERINE-RICH COILED-COIL PROTEIN 2"/>
    <property type="match status" value="1"/>
</dbReference>
<feature type="region of interest" description="Disordered" evidence="1">
    <location>
        <begin position="1"/>
        <end position="342"/>
    </location>
</feature>
<gene>
    <name evidence="3" type="primary">LOC115699344</name>
</gene>
<dbReference type="Pfam" id="PF15477">
    <property type="entry name" value="SMAP"/>
    <property type="match status" value="1"/>
</dbReference>
<dbReference type="Proteomes" id="UP000596661">
    <property type="component" value="Unassembled WGS sequence"/>
</dbReference>
<evidence type="ECO:0000313" key="3">
    <source>
        <dbReference type="EnsemblPlants" id="cds.novel_model_6880_5bd9a17a"/>
    </source>
</evidence>
<evidence type="ECO:0000256" key="1">
    <source>
        <dbReference type="SAM" id="MobiDB-lite"/>
    </source>
</evidence>
<name>A0A803R9Z7_CANSA</name>
<reference evidence="3" key="1">
    <citation type="submission" date="2021-03" db="UniProtKB">
        <authorList>
            <consortium name="EnsemblPlants"/>
        </authorList>
    </citation>
    <scope>IDENTIFICATION</scope>
</reference>
<feature type="compositionally biased region" description="Basic and acidic residues" evidence="1">
    <location>
        <begin position="57"/>
        <end position="101"/>
    </location>
</feature>
<feature type="compositionally biased region" description="Polar residues" evidence="1">
    <location>
        <begin position="330"/>
        <end position="342"/>
    </location>
</feature>
<accession>A0A803R9Z7</accession>
<feature type="compositionally biased region" description="Polar residues" evidence="1">
    <location>
        <begin position="312"/>
        <end position="322"/>
    </location>
</feature>
<feature type="compositionally biased region" description="Basic and acidic residues" evidence="1">
    <location>
        <begin position="109"/>
        <end position="126"/>
    </location>
</feature>
<protein>
    <recommendedName>
        <fullName evidence="2">Small acidic protein-like domain-containing protein</fullName>
    </recommendedName>
</protein>
<dbReference type="OMA" id="QEEMFKN"/>
<dbReference type="Gramene" id="novel_model_6880_5bd9a17a">
    <property type="protein sequence ID" value="cds.novel_model_6880_5bd9a17a"/>
    <property type="gene ID" value="novel_gene_3633_5bd9a17a"/>
</dbReference>
<dbReference type="AlphaFoldDB" id="A0A803R9Z7"/>
<dbReference type="InterPro" id="IPR028124">
    <property type="entry name" value="SMAP_dom"/>
</dbReference>
<sequence>MDANLQSSSPDNSDIKTAFRKPTTDAANRKYRRHSPVSRSSSDGSPEHDYGTSPKYSGEDPGRVHEIRSRRKDDGREVGRDSERSNYGRGSDTDRHSDRQFSRSSRGYSRHDDYSRHDKHADEEERKHHRQSSRSGRESRGSTHFDNYRSKDNFRNSEKSFRDKYDSSYKSMDKAESGRRQAYPEDTRREKRKMEKDGQDDKKDFVRSSGDYRGDRMQTNEEFKGHRSDSSFRRDDGKHHSKESYKSELKESDGGILTKEGRRSDDVEAKRSKDRCIGESAEQFVEKSVINSENQESFSKRPKFSLKEDNASLKNVSKSTTMPDVKESSSKQPENAKLTAQANSDITSDINAAKVAAMKAAELVNKNLVGGVGTGFMTTDQKKKLLWGNKKATKAEEVCSGHRWDTALFTDRERQEKFNKLMGVKGEPKVDHKPENQEGGDLQSEKQKELQMDLERQYTAGLRRRDGRTVGLGL</sequence>
<proteinExistence type="predicted"/>
<feature type="compositionally biased region" description="Basic and acidic residues" evidence="1">
    <location>
        <begin position="426"/>
        <end position="436"/>
    </location>
</feature>
<feature type="domain" description="Small acidic protein-like" evidence="2">
    <location>
        <begin position="404"/>
        <end position="473"/>
    </location>
</feature>
<feature type="compositionally biased region" description="Basic and acidic residues" evidence="1">
    <location>
        <begin position="135"/>
        <end position="277"/>
    </location>
</feature>
<evidence type="ECO:0000313" key="4">
    <source>
        <dbReference type="Proteomes" id="UP000596661"/>
    </source>
</evidence>
<keyword evidence="4" id="KW-1185">Reference proteome</keyword>
<feature type="compositionally biased region" description="Polar residues" evidence="1">
    <location>
        <begin position="1"/>
        <end position="12"/>
    </location>
</feature>
<evidence type="ECO:0000259" key="2">
    <source>
        <dbReference type="Pfam" id="PF15477"/>
    </source>
</evidence>
<dbReference type="PANTHER" id="PTHR22426:SF2">
    <property type="entry name" value="ARGININE_SERINE-RICH COILED-COIL PROTEIN 2"/>
    <property type="match status" value="1"/>
</dbReference>
<dbReference type="EMBL" id="UZAU01000810">
    <property type="status" value="NOT_ANNOTATED_CDS"/>
    <property type="molecule type" value="Genomic_DNA"/>
</dbReference>
<feature type="region of interest" description="Disordered" evidence="1">
    <location>
        <begin position="420"/>
        <end position="450"/>
    </location>
</feature>